<dbReference type="EMBL" id="JARKIE010000214">
    <property type="protein sequence ID" value="KAJ7665634.1"/>
    <property type="molecule type" value="Genomic_DNA"/>
</dbReference>
<keyword evidence="1" id="KW-1133">Transmembrane helix</keyword>
<sequence length="197" mass="21845">MNDSAEADSQNSNFILDLARLAVCTIAPVVSIWLLLRRTFTSNTVATIPGPSSRSRIYGTSVSLLQNSGTQTSLVGKMPQLVLPDHYGEYEFQWQKRYGPLYRVKGCFGEDHLVVSDPQALRQLFNDPSIIRPPSLSKTAHLVFGEESVFCVEGEEHRNLRAAMSTGFSGRTVRTFLPVFVDVAEKVNSPSNTIVHE</sequence>
<dbReference type="InterPro" id="IPR001128">
    <property type="entry name" value="Cyt_P450"/>
</dbReference>
<dbReference type="SUPFAM" id="SSF48264">
    <property type="entry name" value="Cytochrome P450"/>
    <property type="match status" value="1"/>
</dbReference>
<name>A0AAD7G4K4_MYCRO</name>
<evidence type="ECO:0000256" key="1">
    <source>
        <dbReference type="SAM" id="Phobius"/>
    </source>
</evidence>
<dbReference type="AlphaFoldDB" id="A0AAD7G4K4"/>
<dbReference type="InterPro" id="IPR036396">
    <property type="entry name" value="Cyt_P450_sf"/>
</dbReference>
<dbReference type="Proteomes" id="UP001221757">
    <property type="component" value="Unassembled WGS sequence"/>
</dbReference>
<gene>
    <name evidence="2" type="ORF">B0H17DRAFT_1143306</name>
</gene>
<dbReference type="Pfam" id="PF00067">
    <property type="entry name" value="p450"/>
    <property type="match status" value="1"/>
</dbReference>
<dbReference type="GO" id="GO:0016705">
    <property type="term" value="F:oxidoreductase activity, acting on paired donors, with incorporation or reduction of molecular oxygen"/>
    <property type="evidence" value="ECO:0007669"/>
    <property type="project" value="InterPro"/>
</dbReference>
<proteinExistence type="predicted"/>
<dbReference type="Gene3D" id="1.10.630.10">
    <property type="entry name" value="Cytochrome P450"/>
    <property type="match status" value="1"/>
</dbReference>
<reference evidence="2" key="1">
    <citation type="submission" date="2023-03" db="EMBL/GenBank/DDBJ databases">
        <title>Massive genome expansion in bonnet fungi (Mycena s.s.) driven by repeated elements and novel gene families across ecological guilds.</title>
        <authorList>
            <consortium name="Lawrence Berkeley National Laboratory"/>
            <person name="Harder C.B."/>
            <person name="Miyauchi S."/>
            <person name="Viragh M."/>
            <person name="Kuo A."/>
            <person name="Thoen E."/>
            <person name="Andreopoulos B."/>
            <person name="Lu D."/>
            <person name="Skrede I."/>
            <person name="Drula E."/>
            <person name="Henrissat B."/>
            <person name="Morin E."/>
            <person name="Kohler A."/>
            <person name="Barry K."/>
            <person name="LaButti K."/>
            <person name="Morin E."/>
            <person name="Salamov A."/>
            <person name="Lipzen A."/>
            <person name="Mereny Z."/>
            <person name="Hegedus B."/>
            <person name="Baldrian P."/>
            <person name="Stursova M."/>
            <person name="Weitz H."/>
            <person name="Taylor A."/>
            <person name="Grigoriev I.V."/>
            <person name="Nagy L.G."/>
            <person name="Martin F."/>
            <person name="Kauserud H."/>
        </authorList>
    </citation>
    <scope>NUCLEOTIDE SEQUENCE</scope>
    <source>
        <strain evidence="2">CBHHK067</strain>
    </source>
</reference>
<evidence type="ECO:0008006" key="4">
    <source>
        <dbReference type="Google" id="ProtNLM"/>
    </source>
</evidence>
<dbReference type="GO" id="GO:0005506">
    <property type="term" value="F:iron ion binding"/>
    <property type="evidence" value="ECO:0007669"/>
    <property type="project" value="InterPro"/>
</dbReference>
<accession>A0AAD7G4K4</accession>
<dbReference type="GO" id="GO:0020037">
    <property type="term" value="F:heme binding"/>
    <property type="evidence" value="ECO:0007669"/>
    <property type="project" value="InterPro"/>
</dbReference>
<keyword evidence="3" id="KW-1185">Reference proteome</keyword>
<feature type="transmembrane region" description="Helical" evidence="1">
    <location>
        <begin position="18"/>
        <end position="36"/>
    </location>
</feature>
<comment type="caution">
    <text evidence="2">The sequence shown here is derived from an EMBL/GenBank/DDBJ whole genome shotgun (WGS) entry which is preliminary data.</text>
</comment>
<keyword evidence="1" id="KW-0472">Membrane</keyword>
<organism evidence="2 3">
    <name type="scientific">Mycena rosella</name>
    <name type="common">Pink bonnet</name>
    <name type="synonym">Agaricus rosellus</name>
    <dbReference type="NCBI Taxonomy" id="1033263"/>
    <lineage>
        <taxon>Eukaryota</taxon>
        <taxon>Fungi</taxon>
        <taxon>Dikarya</taxon>
        <taxon>Basidiomycota</taxon>
        <taxon>Agaricomycotina</taxon>
        <taxon>Agaricomycetes</taxon>
        <taxon>Agaricomycetidae</taxon>
        <taxon>Agaricales</taxon>
        <taxon>Marasmiineae</taxon>
        <taxon>Mycenaceae</taxon>
        <taxon>Mycena</taxon>
    </lineage>
</organism>
<evidence type="ECO:0000313" key="3">
    <source>
        <dbReference type="Proteomes" id="UP001221757"/>
    </source>
</evidence>
<dbReference type="GO" id="GO:0004497">
    <property type="term" value="F:monooxygenase activity"/>
    <property type="evidence" value="ECO:0007669"/>
    <property type="project" value="InterPro"/>
</dbReference>
<protein>
    <recommendedName>
        <fullName evidence="4">Cytochrome P450</fullName>
    </recommendedName>
</protein>
<keyword evidence="1" id="KW-0812">Transmembrane</keyword>
<evidence type="ECO:0000313" key="2">
    <source>
        <dbReference type="EMBL" id="KAJ7665634.1"/>
    </source>
</evidence>